<dbReference type="InterPro" id="IPR016181">
    <property type="entry name" value="Acyl_CoA_acyltransferase"/>
</dbReference>
<gene>
    <name evidence="2" type="ORF">HYG85_06220</name>
</gene>
<feature type="domain" description="N-acetyltransferase" evidence="1">
    <location>
        <begin position="9"/>
        <end position="174"/>
    </location>
</feature>
<evidence type="ECO:0000313" key="2">
    <source>
        <dbReference type="EMBL" id="QUH28541.1"/>
    </source>
</evidence>
<evidence type="ECO:0000313" key="3">
    <source>
        <dbReference type="Proteomes" id="UP000677305"/>
    </source>
</evidence>
<dbReference type="PANTHER" id="PTHR43792">
    <property type="entry name" value="GNAT FAMILY, PUTATIVE (AFU_ORTHOLOGUE AFUA_3G00765)-RELATED-RELATED"/>
    <property type="match status" value="1"/>
</dbReference>
<dbReference type="GO" id="GO:0016747">
    <property type="term" value="F:acyltransferase activity, transferring groups other than amino-acyl groups"/>
    <property type="evidence" value="ECO:0007669"/>
    <property type="project" value="InterPro"/>
</dbReference>
<evidence type="ECO:0000259" key="1">
    <source>
        <dbReference type="PROSITE" id="PS51186"/>
    </source>
</evidence>
<protein>
    <submittedName>
        <fullName evidence="2">GNAT family N-acetyltransferase</fullName>
    </submittedName>
</protein>
<dbReference type="Pfam" id="PF13302">
    <property type="entry name" value="Acetyltransf_3"/>
    <property type="match status" value="1"/>
</dbReference>
<dbReference type="AlphaFoldDB" id="A0A8J8SBN6"/>
<name>A0A8J8SBN6_9FIRM</name>
<dbReference type="InterPro" id="IPR051531">
    <property type="entry name" value="N-acetyltransferase"/>
</dbReference>
<dbReference type="Gene3D" id="3.40.630.30">
    <property type="match status" value="1"/>
</dbReference>
<dbReference type="EMBL" id="CP058561">
    <property type="protein sequence ID" value="QUH28541.1"/>
    <property type="molecule type" value="Genomic_DNA"/>
</dbReference>
<dbReference type="RefSeq" id="WP_212692767.1">
    <property type="nucleotide sequence ID" value="NZ_CP058561.1"/>
</dbReference>
<dbReference type="PROSITE" id="PS51186">
    <property type="entry name" value="GNAT"/>
    <property type="match status" value="1"/>
</dbReference>
<accession>A0A8J8SBN6</accession>
<dbReference type="Proteomes" id="UP000677305">
    <property type="component" value="Chromosome"/>
</dbReference>
<reference evidence="2 3" key="1">
    <citation type="submission" date="2020-07" db="EMBL/GenBank/DDBJ databases">
        <title>Vallitalea guaymasensis genome.</title>
        <authorList>
            <person name="Postec A."/>
        </authorList>
    </citation>
    <scope>NUCLEOTIDE SEQUENCE [LARGE SCALE GENOMIC DNA]</scope>
    <source>
        <strain evidence="2 3">Ra1766G1</strain>
    </source>
</reference>
<proteinExistence type="predicted"/>
<keyword evidence="3" id="KW-1185">Reference proteome</keyword>
<dbReference type="KEGG" id="vgu:HYG85_06220"/>
<organism evidence="2 3">
    <name type="scientific">Vallitalea guaymasensis</name>
    <dbReference type="NCBI Taxonomy" id="1185412"/>
    <lineage>
        <taxon>Bacteria</taxon>
        <taxon>Bacillati</taxon>
        <taxon>Bacillota</taxon>
        <taxon>Clostridia</taxon>
        <taxon>Lachnospirales</taxon>
        <taxon>Vallitaleaceae</taxon>
        <taxon>Vallitalea</taxon>
    </lineage>
</organism>
<sequence>MIRIISDRLLIRDHIEEDLKTMHELLSSEKTMFYLPEIRTKNLNESKENLQIAIDEASSTNRSKFFFAITDRFTNSYIGEIGLTKLNENKYGNVMDLGYFIKEIFWGKGIVTEASKAVINYAFENLNTIKIETGCIEDNKGSERVMIKLGMIKEIDYKRQIVLHTQLYDRVKYRLFKEEWK</sequence>
<dbReference type="SUPFAM" id="SSF55729">
    <property type="entry name" value="Acyl-CoA N-acyltransferases (Nat)"/>
    <property type="match status" value="1"/>
</dbReference>
<dbReference type="InterPro" id="IPR000182">
    <property type="entry name" value="GNAT_dom"/>
</dbReference>